<gene>
    <name evidence="12" type="ORF">PCANC_15509</name>
    <name evidence="9" type="ORF">PCANC_17068</name>
    <name evidence="11" type="ORF">PCASD_13534</name>
    <name evidence="10" type="ORF">PCASD_16882</name>
</gene>
<evidence type="ECO:0000313" key="14">
    <source>
        <dbReference type="Proteomes" id="UP000235392"/>
    </source>
</evidence>
<comment type="caution">
    <text evidence="11">The sequence shown here is derived from an EMBL/GenBank/DDBJ whole genome shotgun (WGS) entry which is preliminary data.</text>
</comment>
<evidence type="ECO:0000256" key="3">
    <source>
        <dbReference type="ARBA" id="ARBA00022679"/>
    </source>
</evidence>
<evidence type="ECO:0000313" key="13">
    <source>
        <dbReference type="Proteomes" id="UP000235388"/>
    </source>
</evidence>
<dbReference type="STRING" id="200324.A0A2N5U043"/>
<name>A0A2N5U043_9BASI</name>
<evidence type="ECO:0000259" key="8">
    <source>
        <dbReference type="PROSITE" id="PS50089"/>
    </source>
</evidence>
<dbReference type="GO" id="GO:0008270">
    <property type="term" value="F:zinc ion binding"/>
    <property type="evidence" value="ECO:0007669"/>
    <property type="project" value="UniProtKB-KW"/>
</dbReference>
<evidence type="ECO:0000256" key="1">
    <source>
        <dbReference type="ARBA" id="ARBA00000900"/>
    </source>
</evidence>
<dbReference type="EMBL" id="PGCI01000769">
    <property type="protein sequence ID" value="PLW16548.1"/>
    <property type="molecule type" value="Genomic_DNA"/>
</dbReference>
<dbReference type="GO" id="GO:0061630">
    <property type="term" value="F:ubiquitin protein ligase activity"/>
    <property type="evidence" value="ECO:0007669"/>
    <property type="project" value="UniProtKB-EC"/>
</dbReference>
<evidence type="ECO:0000313" key="12">
    <source>
        <dbReference type="EMBL" id="PLW36575.1"/>
    </source>
</evidence>
<organism evidence="11 14">
    <name type="scientific">Puccinia coronata f. sp. avenae</name>
    <dbReference type="NCBI Taxonomy" id="200324"/>
    <lineage>
        <taxon>Eukaryota</taxon>
        <taxon>Fungi</taxon>
        <taxon>Dikarya</taxon>
        <taxon>Basidiomycota</taxon>
        <taxon>Pucciniomycotina</taxon>
        <taxon>Pucciniomycetes</taxon>
        <taxon>Pucciniales</taxon>
        <taxon>Pucciniaceae</taxon>
        <taxon>Puccinia</taxon>
    </lineage>
</organism>
<dbReference type="SMART" id="SM00184">
    <property type="entry name" value="RING"/>
    <property type="match status" value="1"/>
</dbReference>
<evidence type="ECO:0000256" key="4">
    <source>
        <dbReference type="ARBA" id="ARBA00023015"/>
    </source>
</evidence>
<accession>A0A2N5U043</accession>
<dbReference type="EMBL" id="PGCI01000278">
    <property type="protein sequence ID" value="PLW31094.1"/>
    <property type="molecule type" value="Genomic_DNA"/>
</dbReference>
<dbReference type="EC" id="2.3.2.27" evidence="2"/>
<evidence type="ECO:0000256" key="6">
    <source>
        <dbReference type="PROSITE-ProRule" id="PRU00175"/>
    </source>
</evidence>
<evidence type="ECO:0000313" key="11">
    <source>
        <dbReference type="EMBL" id="PLW31094.1"/>
    </source>
</evidence>
<dbReference type="Gene3D" id="3.30.40.10">
    <property type="entry name" value="Zinc/RING finger domain, C3HC4 (zinc finger)"/>
    <property type="match status" value="1"/>
</dbReference>
<dbReference type="Proteomes" id="UP000235388">
    <property type="component" value="Unassembled WGS sequence"/>
</dbReference>
<evidence type="ECO:0000313" key="10">
    <source>
        <dbReference type="EMBL" id="PLW16548.1"/>
    </source>
</evidence>
<dbReference type="GO" id="GO:0006513">
    <property type="term" value="P:protein monoubiquitination"/>
    <property type="evidence" value="ECO:0007669"/>
    <property type="project" value="TreeGrafter"/>
</dbReference>
<feature type="compositionally biased region" description="Basic and acidic residues" evidence="7">
    <location>
        <begin position="131"/>
        <end position="146"/>
    </location>
</feature>
<evidence type="ECO:0000256" key="5">
    <source>
        <dbReference type="ARBA" id="ARBA00023163"/>
    </source>
</evidence>
<dbReference type="Proteomes" id="UP000235392">
    <property type="component" value="Unassembled WGS sequence"/>
</dbReference>
<keyword evidence="6" id="KW-0862">Zinc</keyword>
<dbReference type="EMBL" id="PGCJ01000932">
    <property type="protein sequence ID" value="PLW14044.1"/>
    <property type="molecule type" value="Genomic_DNA"/>
</dbReference>
<keyword evidence="6" id="KW-0863">Zinc-finger</keyword>
<dbReference type="GO" id="GO:0000209">
    <property type="term" value="P:protein polyubiquitination"/>
    <property type="evidence" value="ECO:0007669"/>
    <property type="project" value="TreeGrafter"/>
</dbReference>
<evidence type="ECO:0000256" key="2">
    <source>
        <dbReference type="ARBA" id="ARBA00012483"/>
    </source>
</evidence>
<feature type="domain" description="RING-type" evidence="8">
    <location>
        <begin position="6"/>
        <end position="45"/>
    </location>
</feature>
<reference evidence="13 14" key="1">
    <citation type="submission" date="2017-11" db="EMBL/GenBank/DDBJ databases">
        <title>De novo assembly and phasing of dikaryotic genomes from two isolates of Puccinia coronata f. sp. avenae, the causal agent of oat crown rust.</title>
        <authorList>
            <person name="Miller M.E."/>
            <person name="Zhang Y."/>
            <person name="Omidvar V."/>
            <person name="Sperschneider J."/>
            <person name="Schwessinger B."/>
            <person name="Raley C."/>
            <person name="Palmer J.M."/>
            <person name="Garnica D."/>
            <person name="Upadhyaya N."/>
            <person name="Rathjen J."/>
            <person name="Taylor J.M."/>
            <person name="Park R.F."/>
            <person name="Dodds P.N."/>
            <person name="Hirsch C.D."/>
            <person name="Kianian S.F."/>
            <person name="Figueroa M."/>
        </authorList>
    </citation>
    <scope>NUCLEOTIDE SEQUENCE [LARGE SCALE GENOMIC DNA]</scope>
    <source>
        <strain evidence="9">12NC29</strain>
        <strain evidence="11">12SD80</strain>
    </source>
</reference>
<dbReference type="InterPro" id="IPR001841">
    <property type="entry name" value="Znf_RING"/>
</dbReference>
<proteinExistence type="predicted"/>
<dbReference type="AlphaFoldDB" id="A0A2N5U043"/>
<feature type="region of interest" description="Disordered" evidence="7">
    <location>
        <begin position="131"/>
        <end position="150"/>
    </location>
</feature>
<dbReference type="PANTHER" id="PTHR46077">
    <property type="entry name" value="E3 UBIQUITIN-PROTEIN LIGASE TOPORS"/>
    <property type="match status" value="1"/>
</dbReference>
<comment type="catalytic activity">
    <reaction evidence="1">
        <text>S-ubiquitinyl-[E2 ubiquitin-conjugating enzyme]-L-cysteine + [acceptor protein]-L-lysine = [E2 ubiquitin-conjugating enzyme]-L-cysteine + N(6)-ubiquitinyl-[acceptor protein]-L-lysine.</text>
        <dbReference type="EC" id="2.3.2.27"/>
    </reaction>
</comment>
<sequence>MNQTRCSICLDQIIDQTLIVPCQHSEYCFRCMRIWTTNSNRCPICVQPIDHLVHRIDPLTKDFQTFHPLPVMPSLDEDSTTPTQLGEASRHAEHLAGLERRRFIYQHSLYVKHIPSNRYTNFRPISAKHFLQEQSKDPSQSTRKDSPSAQLINRTTRFLQRELRALQPSLVLPHSIDHSIRIIFLILHRVDSNSPQAVRLFSELIREPHLAQHFSHELTCFLRSPYTDLLEWDQILQYPTKAELSSNSN</sequence>
<dbReference type="Pfam" id="PF13920">
    <property type="entry name" value="zf-C3HC4_3"/>
    <property type="match status" value="1"/>
</dbReference>
<dbReference type="PROSITE" id="PS50089">
    <property type="entry name" value="ZF_RING_2"/>
    <property type="match status" value="1"/>
</dbReference>
<protein>
    <recommendedName>
        <fullName evidence="2">RING-type E3 ubiquitin transferase</fullName>
        <ecNumber evidence="2">2.3.2.27</ecNumber>
    </recommendedName>
</protein>
<dbReference type="SUPFAM" id="SSF57850">
    <property type="entry name" value="RING/U-box"/>
    <property type="match status" value="1"/>
</dbReference>
<keyword evidence="4" id="KW-0805">Transcription regulation</keyword>
<dbReference type="PANTHER" id="PTHR46077:SF1">
    <property type="entry name" value="TOP1 BINDING ARGININE_SERINE RICH PROTEIN, E3 UBIQUITIN LIGASE"/>
    <property type="match status" value="1"/>
</dbReference>
<dbReference type="InterPro" id="IPR013083">
    <property type="entry name" value="Znf_RING/FYVE/PHD"/>
</dbReference>
<keyword evidence="6" id="KW-0479">Metal-binding</keyword>
<keyword evidence="13" id="KW-1185">Reference proteome</keyword>
<dbReference type="OrthoDB" id="21204at2759"/>
<evidence type="ECO:0000313" key="9">
    <source>
        <dbReference type="EMBL" id="PLW14044.1"/>
    </source>
</evidence>
<keyword evidence="5" id="KW-0804">Transcription</keyword>
<evidence type="ECO:0000256" key="7">
    <source>
        <dbReference type="SAM" id="MobiDB-lite"/>
    </source>
</evidence>
<dbReference type="EMBL" id="PGCJ01000237">
    <property type="protein sequence ID" value="PLW36575.1"/>
    <property type="molecule type" value="Genomic_DNA"/>
</dbReference>
<keyword evidence="3" id="KW-0808">Transferase</keyword>